<sequence>MARLQDFAPFSVMVYDQTRTMHASRAEIWPWMLQLGKGRGGWYCPASWEKWMPQSWRATRSVNPAWQDLKPGDRVDDYGFSVEDYFDVVAISSEEVLIYRSDRYGARFTWTLMLHELDTDADGTPRTLVHLRFRGQIAATGIRKWVVVNGGGFLDWIFTYPMLLGMQERAERPHVQ</sequence>
<evidence type="ECO:0000313" key="2">
    <source>
        <dbReference type="Proteomes" id="UP001274830"/>
    </source>
</evidence>
<keyword evidence="2" id="KW-1185">Reference proteome</keyword>
<reference evidence="1" key="1">
    <citation type="submission" date="2023-07" db="EMBL/GenBank/DDBJ databases">
        <title>Black Yeasts Isolated from many extreme environments.</title>
        <authorList>
            <person name="Coleine C."/>
            <person name="Stajich J.E."/>
            <person name="Selbmann L."/>
        </authorList>
    </citation>
    <scope>NUCLEOTIDE SEQUENCE</scope>
    <source>
        <strain evidence="1">CCFEE 5485</strain>
    </source>
</reference>
<dbReference type="AlphaFoldDB" id="A0AAE0WX05"/>
<name>A0AAE0WX05_9PEZI</name>
<protein>
    <submittedName>
        <fullName evidence="1">Uncharacterized protein</fullName>
    </submittedName>
</protein>
<proteinExistence type="predicted"/>
<accession>A0AAE0WX05</accession>
<dbReference type="EMBL" id="JAUTXT010000001">
    <property type="protein sequence ID" value="KAK3679950.1"/>
    <property type="molecule type" value="Genomic_DNA"/>
</dbReference>
<comment type="caution">
    <text evidence="1">The sequence shown here is derived from an EMBL/GenBank/DDBJ whole genome shotgun (WGS) entry which is preliminary data.</text>
</comment>
<dbReference type="Proteomes" id="UP001274830">
    <property type="component" value="Unassembled WGS sequence"/>
</dbReference>
<gene>
    <name evidence="1" type="ORF">LTR78_000327</name>
</gene>
<evidence type="ECO:0000313" key="1">
    <source>
        <dbReference type="EMBL" id="KAK3679950.1"/>
    </source>
</evidence>
<organism evidence="1 2">
    <name type="scientific">Recurvomyces mirabilis</name>
    <dbReference type="NCBI Taxonomy" id="574656"/>
    <lineage>
        <taxon>Eukaryota</taxon>
        <taxon>Fungi</taxon>
        <taxon>Dikarya</taxon>
        <taxon>Ascomycota</taxon>
        <taxon>Pezizomycotina</taxon>
        <taxon>Dothideomycetes</taxon>
        <taxon>Dothideomycetidae</taxon>
        <taxon>Mycosphaerellales</taxon>
        <taxon>Teratosphaeriaceae</taxon>
        <taxon>Recurvomyces</taxon>
    </lineage>
</organism>